<dbReference type="EMBL" id="WNKQ01000018">
    <property type="protein sequence ID" value="KAF5845859.1"/>
    <property type="molecule type" value="Genomic_DNA"/>
</dbReference>
<dbReference type="Proteomes" id="UP000624244">
    <property type="component" value="Unassembled WGS sequence"/>
</dbReference>
<name>A0A8H5ZBZ9_COCSA</name>
<reference evidence="1" key="1">
    <citation type="submission" date="2019-11" db="EMBL/GenBank/DDBJ databases">
        <title>Bipolaris sorokiniana Genome sequencing.</title>
        <authorList>
            <person name="Wang H."/>
        </authorList>
    </citation>
    <scope>NUCLEOTIDE SEQUENCE</scope>
</reference>
<organism evidence="1 2">
    <name type="scientific">Cochliobolus sativus</name>
    <name type="common">Common root rot and spot blotch fungus</name>
    <name type="synonym">Bipolaris sorokiniana</name>
    <dbReference type="NCBI Taxonomy" id="45130"/>
    <lineage>
        <taxon>Eukaryota</taxon>
        <taxon>Fungi</taxon>
        <taxon>Dikarya</taxon>
        <taxon>Ascomycota</taxon>
        <taxon>Pezizomycotina</taxon>
        <taxon>Dothideomycetes</taxon>
        <taxon>Pleosporomycetidae</taxon>
        <taxon>Pleosporales</taxon>
        <taxon>Pleosporineae</taxon>
        <taxon>Pleosporaceae</taxon>
        <taxon>Bipolaris</taxon>
    </lineage>
</organism>
<accession>A0A8H5ZBZ9</accession>
<evidence type="ECO:0000313" key="1">
    <source>
        <dbReference type="EMBL" id="KAF5845859.1"/>
    </source>
</evidence>
<dbReference type="AlphaFoldDB" id="A0A8H5ZBZ9"/>
<sequence>MITFLQPIRNLFPYYLISTVNASKLKSVVVSDYGTYSQDDGGDYTSQSTWNAPRNVAHVVPRLSGGRLQSNSRGKPEPRTATSIPVYEWFYVIGSSAPTKQK</sequence>
<protein>
    <submittedName>
        <fullName evidence="1">Uncharacterized protein</fullName>
    </submittedName>
</protein>
<evidence type="ECO:0000313" key="2">
    <source>
        <dbReference type="Proteomes" id="UP000624244"/>
    </source>
</evidence>
<gene>
    <name evidence="1" type="ORF">GGP41_009661</name>
</gene>
<comment type="caution">
    <text evidence="1">The sequence shown here is derived from an EMBL/GenBank/DDBJ whole genome shotgun (WGS) entry which is preliminary data.</text>
</comment>
<proteinExistence type="predicted"/>